<accession>A0AAV4UNW1</accession>
<sequence>MINITLTPKNNRKKSKMVSTVDWPQTSINFISTEIEKTEIYRKLLVNLQDLVMDPDVSCDALEDQMRALISDSGYKQKLRNLVYQYIVKDPNLRNEIQQRKEPLEYIQKAQINWEHRITKSLNNMSNELSLVFSRKRPVSEQIEFEAKWSELGSEDMDLSRFRPVYSPKDFLEVLINVKSPNIGLMMSPDPGPSTYWGLIKVPLKVKTFHQLRLQFEEMVGNTDHLGLNILPFSNYDSSKKCLKERVSLGKHVLEAGKACLAREFCKRGCPATLRADLWALVLGVDICGAVSSLSVKGKTILP</sequence>
<dbReference type="PANTHER" id="PTHR16110">
    <property type="entry name" value="TBC1 DOMAIN FAMILY MEMBER 19"/>
    <property type="match status" value="1"/>
</dbReference>
<dbReference type="PANTHER" id="PTHR16110:SF1">
    <property type="entry name" value="TBC1 DOMAIN FAMILY MEMBER 19"/>
    <property type="match status" value="1"/>
</dbReference>
<proteinExistence type="predicted"/>
<dbReference type="InterPro" id="IPR042507">
    <property type="entry name" value="TBC1D19"/>
</dbReference>
<dbReference type="AlphaFoldDB" id="A0AAV4UNW1"/>
<reference evidence="1 2" key="1">
    <citation type="submission" date="2021-06" db="EMBL/GenBank/DDBJ databases">
        <title>Caerostris darwini draft genome.</title>
        <authorList>
            <person name="Kono N."/>
            <person name="Arakawa K."/>
        </authorList>
    </citation>
    <scope>NUCLEOTIDE SEQUENCE [LARGE SCALE GENOMIC DNA]</scope>
</reference>
<organism evidence="1 2">
    <name type="scientific">Caerostris darwini</name>
    <dbReference type="NCBI Taxonomy" id="1538125"/>
    <lineage>
        <taxon>Eukaryota</taxon>
        <taxon>Metazoa</taxon>
        <taxon>Ecdysozoa</taxon>
        <taxon>Arthropoda</taxon>
        <taxon>Chelicerata</taxon>
        <taxon>Arachnida</taxon>
        <taxon>Araneae</taxon>
        <taxon>Araneomorphae</taxon>
        <taxon>Entelegynae</taxon>
        <taxon>Araneoidea</taxon>
        <taxon>Araneidae</taxon>
        <taxon>Caerostris</taxon>
    </lineage>
</organism>
<keyword evidence="2" id="KW-1185">Reference proteome</keyword>
<protein>
    <submittedName>
        <fullName evidence="1">TBC1 domain family member 19</fullName>
    </submittedName>
</protein>
<evidence type="ECO:0000313" key="1">
    <source>
        <dbReference type="EMBL" id="GIY59576.1"/>
    </source>
</evidence>
<name>A0AAV4UNW1_9ARAC</name>
<gene>
    <name evidence="1" type="primary">TBC1D19</name>
    <name evidence="1" type="ORF">CDAR_213631</name>
</gene>
<evidence type="ECO:0000313" key="2">
    <source>
        <dbReference type="Proteomes" id="UP001054837"/>
    </source>
</evidence>
<dbReference type="EMBL" id="BPLQ01011681">
    <property type="protein sequence ID" value="GIY59576.1"/>
    <property type="molecule type" value="Genomic_DNA"/>
</dbReference>
<dbReference type="Proteomes" id="UP001054837">
    <property type="component" value="Unassembled WGS sequence"/>
</dbReference>
<comment type="caution">
    <text evidence="1">The sequence shown here is derived from an EMBL/GenBank/DDBJ whole genome shotgun (WGS) entry which is preliminary data.</text>
</comment>